<keyword evidence="1" id="KW-0472">Membrane</keyword>
<evidence type="ECO:0000256" key="1">
    <source>
        <dbReference type="SAM" id="Phobius"/>
    </source>
</evidence>
<feature type="transmembrane region" description="Helical" evidence="1">
    <location>
        <begin position="105"/>
        <end position="125"/>
    </location>
</feature>
<gene>
    <name evidence="2" type="ORF">HMPREF1863_01109</name>
</gene>
<feature type="transmembrane region" description="Helical" evidence="1">
    <location>
        <begin position="288"/>
        <end position="310"/>
    </location>
</feature>
<organism evidence="2 3">
    <name type="scientific">Aedoeadaptatus coxii</name>
    <dbReference type="NCBI Taxonomy" id="755172"/>
    <lineage>
        <taxon>Bacteria</taxon>
        <taxon>Bacillati</taxon>
        <taxon>Bacillota</taxon>
        <taxon>Tissierellia</taxon>
        <taxon>Tissierellales</taxon>
        <taxon>Peptoniphilaceae</taxon>
        <taxon>Aedoeadaptatus</taxon>
    </lineage>
</organism>
<dbReference type="Proteomes" id="UP000070442">
    <property type="component" value="Unassembled WGS sequence"/>
</dbReference>
<feature type="transmembrane region" description="Helical" evidence="1">
    <location>
        <begin position="6"/>
        <end position="26"/>
    </location>
</feature>
<dbReference type="Pfam" id="PF11070">
    <property type="entry name" value="DUF2871"/>
    <property type="match status" value="1"/>
</dbReference>
<evidence type="ECO:0000313" key="2">
    <source>
        <dbReference type="EMBL" id="KXB66247.1"/>
    </source>
</evidence>
<feature type="transmembrane region" description="Helical" evidence="1">
    <location>
        <begin position="33"/>
        <end position="52"/>
    </location>
</feature>
<feature type="transmembrane region" description="Helical" evidence="1">
    <location>
        <begin position="72"/>
        <end position="93"/>
    </location>
</feature>
<sequence length="356" mass="39331">MFNLIEVYFDLIYLLLMTGFGLALLLEKGKKAKLLAAMALLLASGDACHLLPRVYGHLSPAGLAGNQFYLSYGQMITGITMSVFYLLYFYYYRAAGGKSTKGRQLLIYGLLAIRIVLVLLPANHWGGESPYAMAIARNIPFLFMGIALVAWTYADGEIPGFKRASYLIAASFFFYVLVVIFSPFIPVFGALMLPKTICYIMLVDGLYEKEAGKVDTEKIGKVAVVCLELGLLLGALYREFTHINGFTAPTTLSLAHPHMILLGAVFSFAMFLYLRVENRDGRNLHTYYRVYLLALMYFIASLVIRGMYTLVSSGAALYPDGALSGMAGLGHIALTVAMIAFILKARKKEAMREQIA</sequence>
<keyword evidence="1" id="KW-1133">Transmembrane helix</keyword>
<keyword evidence="3" id="KW-1185">Reference proteome</keyword>
<keyword evidence="1" id="KW-0812">Transmembrane</keyword>
<protein>
    <submittedName>
        <fullName evidence="2">Uncharacterized protein</fullName>
    </submittedName>
</protein>
<accession>A0A134AET6</accession>
<evidence type="ECO:0000313" key="3">
    <source>
        <dbReference type="Proteomes" id="UP000070442"/>
    </source>
</evidence>
<dbReference type="EMBL" id="LSDG01000033">
    <property type="protein sequence ID" value="KXB66247.1"/>
    <property type="molecule type" value="Genomic_DNA"/>
</dbReference>
<name>A0A134AET6_9FIRM</name>
<feature type="transmembrane region" description="Helical" evidence="1">
    <location>
        <begin position="322"/>
        <end position="343"/>
    </location>
</feature>
<feature type="transmembrane region" description="Helical" evidence="1">
    <location>
        <begin position="131"/>
        <end position="154"/>
    </location>
</feature>
<dbReference type="PATRIC" id="fig|755172.3.peg.1069"/>
<feature type="transmembrane region" description="Helical" evidence="1">
    <location>
        <begin position="166"/>
        <end position="185"/>
    </location>
</feature>
<reference evidence="3" key="1">
    <citation type="submission" date="2016-01" db="EMBL/GenBank/DDBJ databases">
        <authorList>
            <person name="Mitreva M."/>
            <person name="Pepin K.H."/>
            <person name="Mihindukulasuriya K.A."/>
            <person name="Fulton R."/>
            <person name="Fronick C."/>
            <person name="O'Laughlin M."/>
            <person name="Miner T."/>
            <person name="Herter B."/>
            <person name="Rosa B.A."/>
            <person name="Cordes M."/>
            <person name="Tomlinson C."/>
            <person name="Wollam A."/>
            <person name="Palsikar V.B."/>
            <person name="Mardis E.R."/>
            <person name="Wilson R.K."/>
        </authorList>
    </citation>
    <scope>NUCLEOTIDE SEQUENCE [LARGE SCALE GENOMIC DNA]</scope>
    <source>
        <strain evidence="3">DNF00729</strain>
    </source>
</reference>
<dbReference type="AlphaFoldDB" id="A0A134AET6"/>
<dbReference type="STRING" id="755172.HMPREF1863_01109"/>
<dbReference type="RefSeq" id="WP_068368057.1">
    <property type="nucleotide sequence ID" value="NZ_CALTYF010000014.1"/>
</dbReference>
<comment type="caution">
    <text evidence="2">The sequence shown here is derived from an EMBL/GenBank/DDBJ whole genome shotgun (WGS) entry which is preliminary data.</text>
</comment>
<dbReference type="InterPro" id="IPR021299">
    <property type="entry name" value="DUF2871"/>
</dbReference>
<dbReference type="OrthoDB" id="1644899at2"/>
<proteinExistence type="predicted"/>
<feature type="transmembrane region" description="Helical" evidence="1">
    <location>
        <begin position="257"/>
        <end position="276"/>
    </location>
</feature>